<evidence type="ECO:0000313" key="2">
    <source>
        <dbReference type="Proteomes" id="UP000249590"/>
    </source>
</evidence>
<organism evidence="1 2">
    <name type="scientific">Acuticoccus sediminis</name>
    <dbReference type="NCBI Taxonomy" id="2184697"/>
    <lineage>
        <taxon>Bacteria</taxon>
        <taxon>Pseudomonadati</taxon>
        <taxon>Pseudomonadota</taxon>
        <taxon>Alphaproteobacteria</taxon>
        <taxon>Hyphomicrobiales</taxon>
        <taxon>Amorphaceae</taxon>
        <taxon>Acuticoccus</taxon>
    </lineage>
</organism>
<protein>
    <submittedName>
        <fullName evidence="1">Uncharacterized protein</fullName>
    </submittedName>
</protein>
<proteinExistence type="predicted"/>
<gene>
    <name evidence="1" type="ORF">DLJ53_32825</name>
</gene>
<name>A0A8B2NCW3_9HYPH</name>
<dbReference type="OrthoDB" id="8451509at2"/>
<reference evidence="1 2" key="1">
    <citation type="submission" date="2018-05" db="EMBL/GenBank/DDBJ databases">
        <title>Acuticoccus sediminis sp. nov., isolated from deep-sea sediment of Indian Ocean.</title>
        <authorList>
            <person name="Liu X."/>
            <person name="Lai Q."/>
            <person name="Du Y."/>
            <person name="Sun F."/>
            <person name="Zhang X."/>
            <person name="Wang S."/>
            <person name="Shao Z."/>
        </authorList>
    </citation>
    <scope>NUCLEOTIDE SEQUENCE [LARGE SCALE GENOMIC DNA]</scope>
    <source>
        <strain evidence="1 2">PTG4-2</strain>
    </source>
</reference>
<dbReference type="RefSeq" id="WP_083551968.1">
    <property type="nucleotide sequence ID" value="NZ_QHHQ01000014.1"/>
</dbReference>
<accession>A0A8B2NCW3</accession>
<comment type="caution">
    <text evidence="1">The sequence shown here is derived from an EMBL/GenBank/DDBJ whole genome shotgun (WGS) entry which is preliminary data.</text>
</comment>
<dbReference type="Proteomes" id="UP000249590">
    <property type="component" value="Unassembled WGS sequence"/>
</dbReference>
<keyword evidence="2" id="KW-1185">Reference proteome</keyword>
<dbReference type="EMBL" id="QHHQ01000014">
    <property type="protein sequence ID" value="RAH96287.1"/>
    <property type="molecule type" value="Genomic_DNA"/>
</dbReference>
<dbReference type="AlphaFoldDB" id="A0A8B2NCW3"/>
<evidence type="ECO:0000313" key="1">
    <source>
        <dbReference type="EMBL" id="RAH96287.1"/>
    </source>
</evidence>
<sequence>MLTDIYDKEPTLQLFLPVATKREITLRAAESGETIRVIVLRALDAYGIHVPKEALVDRRKSP</sequence>